<dbReference type="HOGENOM" id="CLU_355596_0_0_5"/>
<dbReference type="RefSeq" id="WP_014187924.1">
    <property type="nucleotide sequence ID" value="NC_016585.1"/>
</dbReference>
<dbReference type="EMBL" id="FQ311869">
    <property type="protein sequence ID" value="CBS88457.1"/>
    <property type="molecule type" value="Genomic_DNA"/>
</dbReference>
<organism evidence="1 2">
    <name type="scientific">Azospirillum lipoferum (strain 4B)</name>
    <dbReference type="NCBI Taxonomy" id="862719"/>
    <lineage>
        <taxon>Bacteria</taxon>
        <taxon>Pseudomonadati</taxon>
        <taxon>Pseudomonadota</taxon>
        <taxon>Alphaproteobacteria</taxon>
        <taxon>Rhodospirillales</taxon>
        <taxon>Azospirillaceae</taxon>
        <taxon>Azospirillum</taxon>
    </lineage>
</organism>
<proteinExistence type="predicted"/>
<keyword evidence="1" id="KW-0614">Plasmid</keyword>
<dbReference type="NCBIfam" id="NF033450">
    <property type="entry name" value="BREX_PglZ_1_B"/>
    <property type="match status" value="1"/>
</dbReference>
<dbReference type="AlphaFoldDB" id="G7ZB62"/>
<evidence type="ECO:0008006" key="3">
    <source>
        <dbReference type="Google" id="ProtNLM"/>
    </source>
</evidence>
<evidence type="ECO:0000313" key="2">
    <source>
        <dbReference type="Proteomes" id="UP000005667"/>
    </source>
</evidence>
<reference evidence="2" key="1">
    <citation type="journal article" date="2011" name="PLoS Genet.">
        <title>Azospirillum genomes reveal transition of bacteria from aquatic to terrestrial environments.</title>
        <authorList>
            <person name="Wisniewski-Dye F."/>
            <person name="Borziak K."/>
            <person name="Khalsa-Moyers G."/>
            <person name="Alexandre G."/>
            <person name="Sukharnikov L.O."/>
            <person name="Wuichet K."/>
            <person name="Hurst G.B."/>
            <person name="McDonald W.H."/>
            <person name="Robertson J.S."/>
            <person name="Barbe V."/>
            <person name="Calteau A."/>
            <person name="Rouy Z."/>
            <person name="Mangenot S."/>
            <person name="Prigent-Combaret C."/>
            <person name="Normand P."/>
            <person name="Boyer M."/>
            <person name="Siguier P."/>
            <person name="Dessaux Y."/>
            <person name="Elmerich C."/>
            <person name="Condemine G."/>
            <person name="Krishnen G."/>
            <person name="Kennedy I."/>
            <person name="Paterson A.H."/>
            <person name="Gonzalez V."/>
            <person name="Mavingui P."/>
            <person name="Zhulin I.B."/>
        </authorList>
    </citation>
    <scope>NUCLEOTIDE SEQUENCE [LARGE SCALE GENOMIC DNA]</scope>
    <source>
        <strain evidence="2">4B</strain>
    </source>
</reference>
<dbReference type="OrthoDB" id="52741at2"/>
<dbReference type="KEGG" id="ali:AZOLI_p10153"/>
<evidence type="ECO:0000313" key="1">
    <source>
        <dbReference type="EMBL" id="CBS88457.1"/>
    </source>
</evidence>
<sequence>MSPKTLLEAIQHGLADAGKTADGVAPPAAILWTDPDGQWRPLVEPLRKLVPHLYALGPYDPEHKTGPAIWLKCVVDRALPDLDLPADAIPVLYLPGVARAVLRSAEDCPPAHQPLVELCYRGQTWHHRNGRDWTVEGFVEAVLEIDLAGDQATRKALLRMLPRVATEPVVSLLGRRIDAENLLKLDVDDPVGDLLSWMSEPGAFRQRCDDGKWQSIRQLWLKTYGFDPEADGVTAAGDKLVNDQSPTWAGVWRRFCAAPKLYPGLSKVLRMSYKDLFAGSDRNPRFNEDGEVKLRAGLEAAVDLPHQDACDKVIALEAEHADRRNSPWAELGESPLADALQPLAKLAQMARSGLGGANAAAMADAYAADGWRCDRAALEALTKAMAHKPQAGLLCRVIRALYLPWLDQSARHLQDLLGASDTAASALVHPFTPEAGTCFLFVDGLRYDVAMALKEQLEGLQLPCTAGHRFAPLPTVTATAKPVAMPVGPIIGPGGAPEDFCPHLSGTTAAAGVLKLRQALEQKGAVIVAPASPQGPARAGDVGWCETGKLDELGHKLDIGLVRQIEDELSDLVMLIDSLLSVGWPRVRIVTDHGWLLMPDGLPKVDLPKSVTSAKWARCAAVKDGASPGAATFPWYWDPHVRIAMPPGVGSYLANAAYAHGGISPQECVIPELTVSRGAAPISATIKQVGWRGLRVRIKVETSTPGLAVDLRQKRNNPGTSIAASVKELKDTGEASLAVEDDSNMGTAAFVVVLDTDGNVIAAQMTTVGDE</sequence>
<geneLocation type="plasmid" evidence="1 2">
    <name>AZO_p1</name>
</geneLocation>
<dbReference type="Proteomes" id="UP000005667">
    <property type="component" value="Plasmid AZO_p1"/>
</dbReference>
<name>G7ZB62_AZOL4</name>
<accession>G7ZB62</accession>
<protein>
    <recommendedName>
        <fullName evidence="3">BREX-1 system phosphatase PglZ type B</fullName>
    </recommendedName>
</protein>
<gene>
    <name evidence="1" type="ordered locus">AZOLI_p10153</name>
</gene>
<keyword evidence="2" id="KW-1185">Reference proteome</keyword>